<protein>
    <submittedName>
        <fullName evidence="3">DUF4846 domain-containing protein</fullName>
    </submittedName>
</protein>
<dbReference type="InterPro" id="IPR032315">
    <property type="entry name" value="DUF4846"/>
</dbReference>
<gene>
    <name evidence="3" type="ORF">POL25_03095</name>
</gene>
<dbReference type="Pfam" id="PF16138">
    <property type="entry name" value="DUF4846"/>
    <property type="match status" value="1"/>
</dbReference>
<accession>A0ABT5DT07</accession>
<evidence type="ECO:0000256" key="1">
    <source>
        <dbReference type="SAM" id="MobiDB-lite"/>
    </source>
</evidence>
<feature type="chain" id="PRO_5047412447" evidence="2">
    <location>
        <begin position="21"/>
        <end position="335"/>
    </location>
</feature>
<feature type="compositionally biased region" description="Low complexity" evidence="1">
    <location>
        <begin position="53"/>
        <end position="64"/>
    </location>
</feature>
<organism evidence="3 4">
    <name type="scientific">Nannocystis bainbridge</name>
    <dbReference type="NCBI Taxonomy" id="2995303"/>
    <lineage>
        <taxon>Bacteria</taxon>
        <taxon>Pseudomonadati</taxon>
        <taxon>Myxococcota</taxon>
        <taxon>Polyangia</taxon>
        <taxon>Nannocystales</taxon>
        <taxon>Nannocystaceae</taxon>
        <taxon>Nannocystis</taxon>
    </lineage>
</organism>
<feature type="compositionally biased region" description="Low complexity" evidence="1">
    <location>
        <begin position="21"/>
        <end position="35"/>
    </location>
</feature>
<dbReference type="Proteomes" id="UP001221686">
    <property type="component" value="Unassembled WGS sequence"/>
</dbReference>
<feature type="signal peptide" evidence="2">
    <location>
        <begin position="1"/>
        <end position="20"/>
    </location>
</feature>
<proteinExistence type="predicted"/>
<comment type="caution">
    <text evidence="3">The sequence shown here is derived from an EMBL/GenBank/DDBJ whole genome shotgun (WGS) entry which is preliminary data.</text>
</comment>
<feature type="region of interest" description="Disordered" evidence="1">
    <location>
        <begin position="21"/>
        <end position="65"/>
    </location>
</feature>
<dbReference type="EMBL" id="JAQNDL010000001">
    <property type="protein sequence ID" value="MDC0715863.1"/>
    <property type="molecule type" value="Genomic_DNA"/>
</dbReference>
<reference evidence="3 4" key="1">
    <citation type="submission" date="2022-11" db="EMBL/GenBank/DDBJ databases">
        <title>Minimal conservation of predation-associated metabolite biosynthetic gene clusters underscores biosynthetic potential of Myxococcota including descriptions for ten novel species: Archangium lansinium sp. nov., Myxococcus landrumus sp. nov., Nannocystis bai.</title>
        <authorList>
            <person name="Ahearne A."/>
            <person name="Stevens C."/>
            <person name="Dowd S."/>
        </authorList>
    </citation>
    <scope>NUCLEOTIDE SEQUENCE [LARGE SCALE GENOMIC DNA]</scope>
    <source>
        <strain evidence="3 4">BB15-2</strain>
    </source>
</reference>
<name>A0ABT5DT07_9BACT</name>
<sequence length="335" mass="35607">MLRRAVLGLASLLACDSAGVAPPAAPQPGAAATAPKDMPKQPGPQGHAPGDMPPETASPAAAAAPVPPLPPLARYDWLTEAGGEPPAREQLAAAIAPPAGARRVALADGSFGAWLRGLPLLPQGAPVLLYSGATKPNQAAHFRVVDLDVGDRDLQQCADAVMRLRVEYQWAADQRRAIAFKLTDGTAWTFAAYLGGTRLKLVGKKAELQPGSPRPATRETLRGYLRTLFTYAGTASIAAELPRRELAGLTAGDVLVQGGFPGHAVLVLDLAEDDQGRRYFLLGQSYMPAQQFHVLNNPSEPDLSPWYRADALTTGAMTPEWGPFTDRDLRRFRDG</sequence>
<keyword evidence="2" id="KW-0732">Signal</keyword>
<dbReference type="PROSITE" id="PS51257">
    <property type="entry name" value="PROKAR_LIPOPROTEIN"/>
    <property type="match status" value="1"/>
</dbReference>
<evidence type="ECO:0000313" key="4">
    <source>
        <dbReference type="Proteomes" id="UP001221686"/>
    </source>
</evidence>
<evidence type="ECO:0000313" key="3">
    <source>
        <dbReference type="EMBL" id="MDC0715863.1"/>
    </source>
</evidence>
<keyword evidence="4" id="KW-1185">Reference proteome</keyword>
<evidence type="ECO:0000256" key="2">
    <source>
        <dbReference type="SAM" id="SignalP"/>
    </source>
</evidence>
<dbReference type="RefSeq" id="WP_272084292.1">
    <property type="nucleotide sequence ID" value="NZ_JAQNDL010000001.1"/>
</dbReference>